<dbReference type="AlphaFoldDB" id="A0A8I0MJZ0"/>
<sequence length="320" mass="36652">MPVLDFKEIPEAHKATGLQDTFELFSRDFLSFLGYKIISDPDRGADGGVDIIAEEKRTGVGGETIIRWLVSCKHKAHSGNSVNPVDDANITDRVIANNCQGFIGFYSTLASTGLSGILDGLKGRIEFQVFDKEKIERELLHSSRGLEIAERYFPKSLSEWKTENPKPARIFADEPSLKCKVCEKELLSQDDKGIITLWQRTRTDYEKEPEYNEHTFWTCRGNCDRALRQYIRKQTNNGLIDGWEDIADVMMPTVFIKWVMTIMNELRSGTLYSDEAFEELKTFLINIYPFACRHLTEKEKERVKSLMMIPSYLGGMNYEG</sequence>
<organism evidence="2 3">
    <name type="scientific">Citrobacter amalonaticus</name>
    <dbReference type="NCBI Taxonomy" id="35703"/>
    <lineage>
        <taxon>Bacteria</taxon>
        <taxon>Pseudomonadati</taxon>
        <taxon>Pseudomonadota</taxon>
        <taxon>Gammaproteobacteria</taxon>
        <taxon>Enterobacterales</taxon>
        <taxon>Enterobacteriaceae</taxon>
        <taxon>Citrobacter</taxon>
    </lineage>
</organism>
<evidence type="ECO:0000313" key="2">
    <source>
        <dbReference type="EMBL" id="MBE0128230.1"/>
    </source>
</evidence>
<evidence type="ECO:0000259" key="1">
    <source>
        <dbReference type="Pfam" id="PF04471"/>
    </source>
</evidence>
<comment type="caution">
    <text evidence="2">The sequence shown here is derived from an EMBL/GenBank/DDBJ whole genome shotgun (WGS) entry which is preliminary data.</text>
</comment>
<evidence type="ECO:0000313" key="3">
    <source>
        <dbReference type="Proteomes" id="UP000656723"/>
    </source>
</evidence>
<name>A0A8I0MJZ0_CITAM</name>
<keyword evidence="2" id="KW-0540">Nuclease</keyword>
<dbReference type="Proteomes" id="UP000656723">
    <property type="component" value="Unassembled WGS sequence"/>
</dbReference>
<gene>
    <name evidence="2" type="ORF">FOT72_09465</name>
</gene>
<feature type="domain" description="Restriction endonuclease type IV Mrr" evidence="1">
    <location>
        <begin position="20"/>
        <end position="82"/>
    </location>
</feature>
<keyword evidence="2" id="KW-0378">Hydrolase</keyword>
<keyword evidence="2" id="KW-0255">Endonuclease</keyword>
<proteinExistence type="predicted"/>
<dbReference type="EMBL" id="VKME01000008">
    <property type="protein sequence ID" value="MBE0128230.1"/>
    <property type="molecule type" value="Genomic_DNA"/>
</dbReference>
<reference evidence="2" key="1">
    <citation type="submission" date="2019-07" db="EMBL/GenBank/DDBJ databases">
        <title>KPC-2 carbapenem resistent Enterobacterales isolates from Germany.</title>
        <authorList>
            <person name="Yao Y."/>
            <person name="Falgenhauer L."/>
            <person name="Imirzalioglu C."/>
            <person name="Chakraborty T."/>
        </authorList>
    </citation>
    <scope>NUCLEOTIDE SEQUENCE</scope>
    <source>
        <strain evidence="2">CA13304</strain>
    </source>
</reference>
<dbReference type="RefSeq" id="WP_130993862.1">
    <property type="nucleotide sequence ID" value="NZ_VKME01000008.1"/>
</dbReference>
<dbReference type="GO" id="GO:0009307">
    <property type="term" value="P:DNA restriction-modification system"/>
    <property type="evidence" value="ECO:0007669"/>
    <property type="project" value="InterPro"/>
</dbReference>
<dbReference type="Pfam" id="PF04471">
    <property type="entry name" value="Mrr_cat"/>
    <property type="match status" value="1"/>
</dbReference>
<dbReference type="GO" id="GO:0003677">
    <property type="term" value="F:DNA binding"/>
    <property type="evidence" value="ECO:0007669"/>
    <property type="project" value="InterPro"/>
</dbReference>
<accession>A0A8I0MJZ0</accession>
<protein>
    <submittedName>
        <fullName evidence="2">Restriction endonuclease</fullName>
    </submittedName>
</protein>
<dbReference type="GO" id="GO:0004519">
    <property type="term" value="F:endonuclease activity"/>
    <property type="evidence" value="ECO:0007669"/>
    <property type="project" value="UniProtKB-KW"/>
</dbReference>
<dbReference type="InterPro" id="IPR007560">
    <property type="entry name" value="Restrct_endonuc_IV_Mrr"/>
</dbReference>